<dbReference type="Gene3D" id="2.60.120.1440">
    <property type="match status" value="1"/>
</dbReference>
<dbReference type="PANTHER" id="PTHR30273">
    <property type="entry name" value="PERIPLASMIC SIGNAL SENSOR AND SIGMA FACTOR ACTIVATOR FECR-RELATED"/>
    <property type="match status" value="1"/>
</dbReference>
<dbReference type="GO" id="GO:0016989">
    <property type="term" value="F:sigma factor antagonist activity"/>
    <property type="evidence" value="ECO:0007669"/>
    <property type="project" value="TreeGrafter"/>
</dbReference>
<dbReference type="Pfam" id="PF04773">
    <property type="entry name" value="FecR"/>
    <property type="match status" value="1"/>
</dbReference>
<name>A0A7W2KIT5_9PSED</name>
<proteinExistence type="predicted"/>
<dbReference type="EMBL" id="JACGCX010000013">
    <property type="protein sequence ID" value="MBA6099174.1"/>
    <property type="molecule type" value="Genomic_DNA"/>
</dbReference>
<evidence type="ECO:0000259" key="2">
    <source>
        <dbReference type="Pfam" id="PF04773"/>
    </source>
</evidence>
<comment type="caution">
    <text evidence="4">The sequence shown here is derived from an EMBL/GenBank/DDBJ whole genome shotgun (WGS) entry which is preliminary data.</text>
</comment>
<evidence type="ECO:0000259" key="3">
    <source>
        <dbReference type="Pfam" id="PF16220"/>
    </source>
</evidence>
<keyword evidence="1" id="KW-0812">Transmembrane</keyword>
<feature type="domain" description="FecR N-terminal" evidence="3">
    <location>
        <begin position="15"/>
        <end position="55"/>
    </location>
</feature>
<organism evidence="4 5">
    <name type="scientific">Pseudomonas juntendi</name>
    <dbReference type="NCBI Taxonomy" id="2666183"/>
    <lineage>
        <taxon>Bacteria</taxon>
        <taxon>Pseudomonadati</taxon>
        <taxon>Pseudomonadota</taxon>
        <taxon>Gammaproteobacteria</taxon>
        <taxon>Pseudomonadales</taxon>
        <taxon>Pseudomonadaceae</taxon>
        <taxon>Pseudomonas</taxon>
    </lineage>
</organism>
<dbReference type="InterPro" id="IPR012373">
    <property type="entry name" value="Ferrdict_sens_TM"/>
</dbReference>
<dbReference type="PIRSF" id="PIRSF018266">
    <property type="entry name" value="FecR"/>
    <property type="match status" value="1"/>
</dbReference>
<evidence type="ECO:0000313" key="4">
    <source>
        <dbReference type="EMBL" id="MBA6099174.1"/>
    </source>
</evidence>
<gene>
    <name evidence="4" type="ORF">H4C80_18915</name>
</gene>
<evidence type="ECO:0000256" key="1">
    <source>
        <dbReference type="SAM" id="Phobius"/>
    </source>
</evidence>
<feature type="transmembrane region" description="Helical" evidence="1">
    <location>
        <begin position="79"/>
        <end position="99"/>
    </location>
</feature>
<accession>A0A7W2KIT5</accession>
<dbReference type="PANTHER" id="PTHR30273:SF2">
    <property type="entry name" value="PROTEIN FECR"/>
    <property type="match status" value="1"/>
</dbReference>
<dbReference type="Proteomes" id="UP000545074">
    <property type="component" value="Unassembled WGS sequence"/>
</dbReference>
<dbReference type="AlphaFoldDB" id="A0A7W2KIT5"/>
<evidence type="ECO:0000313" key="5">
    <source>
        <dbReference type="Proteomes" id="UP000545074"/>
    </source>
</evidence>
<feature type="domain" description="FecR protein" evidence="2">
    <location>
        <begin position="108"/>
        <end position="198"/>
    </location>
</feature>
<sequence>MSPMPAKQLQPDPEQEALEWFSALRHPNCDDAQRRAFAAWCQAAENAQAYAELERFWQQVQPSPARPRPRPPSERRSHLGKWVALFFLLGLAAATYLYWPWMQRLASELHTDVGERRSTRLADGTTLSLDSASAMNVDLRGRTRQLHLVQGQVYLQVALDGRALEVAVGNARIQVFGTRLQVTRHANHDELVVISGKAMVVQGGEQRLVSTGERVTFDDTRIGTVRPADLKTVDSWRSGYLKARDIPLGQVLERLASYQGQRVWLMDEQLAHRRVSGDFNLDRAGETLQSLAAAQHLQLQGVLGHWLVVR</sequence>
<keyword evidence="1" id="KW-0472">Membrane</keyword>
<keyword evidence="1" id="KW-1133">Transmembrane helix</keyword>
<dbReference type="InterPro" id="IPR006860">
    <property type="entry name" value="FecR"/>
</dbReference>
<dbReference type="Pfam" id="PF16220">
    <property type="entry name" value="DUF4880"/>
    <property type="match status" value="1"/>
</dbReference>
<protein>
    <submittedName>
        <fullName evidence="4">FecR domain-containing protein</fullName>
    </submittedName>
</protein>
<reference evidence="4 5" key="1">
    <citation type="submission" date="2020-07" db="EMBL/GenBank/DDBJ databases">
        <title>Diversity of carbapenemase encoding genes among Pseudomonas putida group clinical isolates in a tertiary Brazilian hospital.</title>
        <authorList>
            <person name="Alberto-Lei F."/>
            <person name="Nodari C.S."/>
            <person name="Streling A.P."/>
            <person name="Paulino J.T."/>
            <person name="Bessa-Neto F.O."/>
            <person name="Cayo R."/>
            <person name="Gales A.C."/>
        </authorList>
    </citation>
    <scope>NUCLEOTIDE SEQUENCE [LARGE SCALE GENOMIC DNA]</scope>
    <source>
        <strain evidence="4 5">12815</strain>
    </source>
</reference>
<dbReference type="Gene3D" id="3.55.50.30">
    <property type="match status" value="1"/>
</dbReference>
<dbReference type="InterPro" id="IPR032623">
    <property type="entry name" value="FecR_N"/>
</dbReference>